<proteinExistence type="predicted"/>
<evidence type="ECO:0000313" key="4">
    <source>
        <dbReference type="Proteomes" id="UP000051802"/>
    </source>
</evidence>
<dbReference type="EMBL" id="LLXU01000066">
    <property type="protein sequence ID" value="KRG44815.1"/>
    <property type="molecule type" value="Genomic_DNA"/>
</dbReference>
<dbReference type="Proteomes" id="UP000051802">
    <property type="component" value="Unassembled WGS sequence"/>
</dbReference>
<dbReference type="RefSeq" id="WP_057646047.1">
    <property type="nucleotide sequence ID" value="NZ_LLXU01000066.1"/>
</dbReference>
<accession>A0A0R0AII3</accession>
<feature type="signal peptide" evidence="2">
    <location>
        <begin position="1"/>
        <end position="19"/>
    </location>
</feature>
<dbReference type="OrthoDB" id="5975465at2"/>
<name>A0A0R0AII3_9GAMM</name>
<evidence type="ECO:0000313" key="3">
    <source>
        <dbReference type="EMBL" id="KRG44815.1"/>
    </source>
</evidence>
<sequence length="160" mass="16723">MKRSLILTALFLASGAALAQSEGAGAAKSLDLSVPQEPIQYRADPSYANDPPGTFYGDKSGPVPRAPDGRIADVVDDKLQVHGAVAAGVGYSSRGGNSNWQAATVNLTKNYTTDEGKTNTFGLNISVGQGEGPMFGPGYYGRGYYGPGPYRASEPMPMGW</sequence>
<reference evidence="3 4" key="1">
    <citation type="submission" date="2015-10" db="EMBL/GenBank/DDBJ databases">
        <title>Genome sequencing and analysis of members of genus Stenotrophomonas.</title>
        <authorList>
            <person name="Patil P.P."/>
            <person name="Midha S."/>
            <person name="Patil P.B."/>
        </authorList>
    </citation>
    <scope>NUCLEOTIDE SEQUENCE [LARGE SCALE GENOMIC DNA]</scope>
    <source>
        <strain evidence="3 4">JCM 16536</strain>
    </source>
</reference>
<evidence type="ECO:0000256" key="2">
    <source>
        <dbReference type="SAM" id="SignalP"/>
    </source>
</evidence>
<feature type="chain" id="PRO_5006390833" evidence="2">
    <location>
        <begin position="20"/>
        <end position="160"/>
    </location>
</feature>
<feature type="region of interest" description="Disordered" evidence="1">
    <location>
        <begin position="44"/>
        <end position="65"/>
    </location>
</feature>
<keyword evidence="4" id="KW-1185">Reference proteome</keyword>
<protein>
    <submittedName>
        <fullName evidence="3">Uncharacterized protein</fullName>
    </submittedName>
</protein>
<keyword evidence="2" id="KW-0732">Signal</keyword>
<organism evidence="3 4">
    <name type="scientific">Stenotrophomonas panacihumi</name>
    <dbReference type="NCBI Taxonomy" id="676599"/>
    <lineage>
        <taxon>Bacteria</taxon>
        <taxon>Pseudomonadati</taxon>
        <taxon>Pseudomonadota</taxon>
        <taxon>Gammaproteobacteria</taxon>
        <taxon>Lysobacterales</taxon>
        <taxon>Lysobacteraceae</taxon>
        <taxon>Stenotrophomonas</taxon>
    </lineage>
</organism>
<dbReference type="AlphaFoldDB" id="A0A0R0AII3"/>
<gene>
    <name evidence="3" type="ORF">ARC20_07885</name>
</gene>
<evidence type="ECO:0000256" key="1">
    <source>
        <dbReference type="SAM" id="MobiDB-lite"/>
    </source>
</evidence>
<comment type="caution">
    <text evidence="3">The sequence shown here is derived from an EMBL/GenBank/DDBJ whole genome shotgun (WGS) entry which is preliminary data.</text>
</comment>